<gene>
    <name evidence="3" type="ORF">METBISCDRAFT_22491</name>
</gene>
<dbReference type="AlphaFoldDB" id="A0A4P9ZED9"/>
<keyword evidence="1" id="KW-0812">Transmembrane</keyword>
<sequence length="215" mass="24633">MKHKLHVLASVDMLQLLTGVRFVKFRQDEHQYYLDAKQTSTENGVDVSNPAAVLYRIVIPKDYEVTDDVLYIPQFIHSLDAKATEEEQKIRKELATEISELIPEVMCQNMRIPFTKLLQVYDRMALALRKTGKEIFFNTSFLSSLAFLESAFTTLYKGPEENCAKSNSFFLAGLDSVLAFLLGWGVSLADALFFLPLYNAFSYFSASEMHRVWFL</sequence>
<dbReference type="EMBL" id="ML004443">
    <property type="protein sequence ID" value="RKP31315.1"/>
    <property type="molecule type" value="Genomic_DNA"/>
</dbReference>
<dbReference type="Proteomes" id="UP000268321">
    <property type="component" value="Unassembled WGS sequence"/>
</dbReference>
<dbReference type="InterPro" id="IPR038608">
    <property type="entry name" value="Csm1/Pcs1_C_sf"/>
</dbReference>
<evidence type="ECO:0000313" key="3">
    <source>
        <dbReference type="EMBL" id="RKP31315.1"/>
    </source>
</evidence>
<organism evidence="3 4">
    <name type="scientific">Metschnikowia bicuspidata</name>
    <dbReference type="NCBI Taxonomy" id="27322"/>
    <lineage>
        <taxon>Eukaryota</taxon>
        <taxon>Fungi</taxon>
        <taxon>Dikarya</taxon>
        <taxon>Ascomycota</taxon>
        <taxon>Saccharomycotina</taxon>
        <taxon>Pichiomycetes</taxon>
        <taxon>Metschnikowiaceae</taxon>
        <taxon>Metschnikowia</taxon>
    </lineage>
</organism>
<feature type="domain" description="Monopolin complex subunit Csm1/Pcs1 C-terminal" evidence="2">
    <location>
        <begin position="11"/>
        <end position="113"/>
    </location>
</feature>
<dbReference type="Pfam" id="PF12539">
    <property type="entry name" value="Csm1"/>
    <property type="match status" value="1"/>
</dbReference>
<name>A0A4P9ZED9_9ASCO</name>
<protein>
    <recommendedName>
        <fullName evidence="2">Monopolin complex subunit Csm1/Pcs1 C-terminal domain-containing protein</fullName>
    </recommendedName>
</protein>
<feature type="transmembrane region" description="Helical" evidence="1">
    <location>
        <begin position="135"/>
        <end position="156"/>
    </location>
</feature>
<reference evidence="4" key="1">
    <citation type="journal article" date="2018" name="Nat. Microbiol.">
        <title>Leveraging single-cell genomics to expand the fungal tree of life.</title>
        <authorList>
            <person name="Ahrendt S.R."/>
            <person name="Quandt C.A."/>
            <person name="Ciobanu D."/>
            <person name="Clum A."/>
            <person name="Salamov A."/>
            <person name="Andreopoulos B."/>
            <person name="Cheng J.F."/>
            <person name="Woyke T."/>
            <person name="Pelin A."/>
            <person name="Henrissat B."/>
            <person name="Reynolds N.K."/>
            <person name="Benny G.L."/>
            <person name="Smith M.E."/>
            <person name="James T.Y."/>
            <person name="Grigoriev I.V."/>
        </authorList>
    </citation>
    <scope>NUCLEOTIDE SEQUENCE [LARGE SCALE GENOMIC DNA]</scope>
    <source>
        <strain evidence="4">Baker2002</strain>
    </source>
</reference>
<dbReference type="Gene3D" id="3.90.1150.80">
    <property type="match status" value="1"/>
</dbReference>
<proteinExistence type="predicted"/>
<keyword evidence="4" id="KW-1185">Reference proteome</keyword>
<keyword evidence="1" id="KW-0472">Membrane</keyword>
<evidence type="ECO:0000256" key="1">
    <source>
        <dbReference type="SAM" id="Phobius"/>
    </source>
</evidence>
<dbReference type="OrthoDB" id="2431049at2759"/>
<evidence type="ECO:0000313" key="4">
    <source>
        <dbReference type="Proteomes" id="UP000268321"/>
    </source>
</evidence>
<accession>A0A4P9ZED9</accession>
<keyword evidence="1" id="KW-1133">Transmembrane helix</keyword>
<feature type="transmembrane region" description="Helical" evidence="1">
    <location>
        <begin position="176"/>
        <end position="201"/>
    </location>
</feature>
<evidence type="ECO:0000259" key="2">
    <source>
        <dbReference type="Pfam" id="PF12539"/>
    </source>
</evidence>
<dbReference type="InterPro" id="IPR020981">
    <property type="entry name" value="Csm1/Pcs1_C"/>
</dbReference>